<evidence type="ECO:0000256" key="3">
    <source>
        <dbReference type="ARBA" id="ARBA00022729"/>
    </source>
</evidence>
<keyword evidence="7 11" id="KW-0472">Membrane</keyword>
<keyword evidence="9" id="KW-0393">Immunoglobulin domain</keyword>
<evidence type="ECO:0000313" key="15">
    <source>
        <dbReference type="Proteomes" id="UP000694867"/>
    </source>
</evidence>
<evidence type="ECO:0000256" key="1">
    <source>
        <dbReference type="ARBA" id="ARBA00004167"/>
    </source>
</evidence>
<protein>
    <submittedName>
        <fullName evidence="16">Down syndrome cell adhesion molecule-like protein Dscam2</fullName>
    </submittedName>
</protein>
<name>A0AAJ7WIS7_9ACAR</name>
<dbReference type="Proteomes" id="UP000694867">
    <property type="component" value="Unplaced"/>
</dbReference>
<dbReference type="Pfam" id="PF07679">
    <property type="entry name" value="I-set"/>
    <property type="match status" value="4"/>
</dbReference>
<proteinExistence type="predicted"/>
<dbReference type="Pfam" id="PF13927">
    <property type="entry name" value="Ig_3"/>
    <property type="match status" value="1"/>
</dbReference>
<sequence>MLFWFLAVSELVTHSRAETGTIALSEILPKNVRAGRMATFVCELSRGHRVEFSWTRGGQLIRSDAERFKIVSDDETSMLKISNVQLNDSGNYTCTAKNAYSEAGVTASLEVQEPIQLEKLHEKSAKAGRTVSFVCTVLAGEATEFLWTRQGQLIRNDDKYRINIDRETSILIVRNVDHHDSGDYVCIAKNPHSEDRVSASLKVEETVKLEKLHPKTAFSGRTISFECSVIGGEATEFLWTRGGQVIRQDQKFRINVNPENSFLTVKNVSQGDAGTYVCIAKNSKSEDRVSAVLTVQGPPLWASDPQKEVVAALNHPLDVKCDVISYPPATITWQRVDLGDNTDLRSEQDGTLRFKNVTREDVGTYKCTAKNTLGQISKELKIVVRVPAKIDKKYQQVTVRRGDTAVLKCEALGDAPLNITWKKGEQVINLDTPRMEMIENSFEGGINSELQVASTDRSDNGVFTCTAANAYGEDRRTVKLSVLEAPGAPTDVKVIETFSNSATLRWNAPYGSTSVSKYIIQYWKDHGTAHRLHEKEVETSSQLSTTLSDLRPGSNYIVRVAAVNAVGSGHHSDSIRFRTSDEKPSAPPTDVLAEPKGPTVIRVRWKAPPKDQWNGDIKKYYIGFRPVHSNSNFTYQSAAASGHQEEEHLLSGLKRGTEYSIVVSAENSVGAGPESQDILSRTSDAEPPRAPRISLEGTGRTAITFRYQELPGPQAQHFILSYREQSGPWRELTVPRMPEQKYTLSGLREATSYELKLQAEGEGATSEPSEVMTVLTEGSLTDAMFPRAGGDGDSPVYLRLAILVPTIASVLIIAVVSLIACCLVSRERKKYKNMVVIGEFPHIAYDVPPGSLSLKGAPAGTMTVLPNGQMTIMRPAPGTTRYVDVDKYGVIGVTPQDRPLLPGQQFPIPYATLPVRQPMVPGTMRPRAGSQVSVLEEGQYGDHHYDIAG</sequence>
<feature type="transmembrane region" description="Helical" evidence="11">
    <location>
        <begin position="796"/>
        <end position="824"/>
    </location>
</feature>
<dbReference type="InterPro" id="IPR003598">
    <property type="entry name" value="Ig_sub2"/>
</dbReference>
<comment type="subcellular location">
    <subcellularLocation>
        <location evidence="1">Membrane</location>
        <topology evidence="1">Single-pass membrane protein</topology>
    </subcellularLocation>
</comment>
<dbReference type="InterPro" id="IPR013783">
    <property type="entry name" value="Ig-like_fold"/>
</dbReference>
<dbReference type="KEGG" id="goe:100909322"/>
<reference evidence="16" key="1">
    <citation type="submission" date="2025-08" db="UniProtKB">
        <authorList>
            <consortium name="RefSeq"/>
        </authorList>
    </citation>
    <scope>IDENTIFICATION</scope>
</reference>
<dbReference type="Gene3D" id="2.60.40.10">
    <property type="entry name" value="Immunoglobulins"/>
    <property type="match status" value="8"/>
</dbReference>
<evidence type="ECO:0000256" key="11">
    <source>
        <dbReference type="SAM" id="Phobius"/>
    </source>
</evidence>
<feature type="region of interest" description="Disordered" evidence="10">
    <location>
        <begin position="668"/>
        <end position="694"/>
    </location>
</feature>
<evidence type="ECO:0000313" key="16">
    <source>
        <dbReference type="RefSeq" id="XP_028968505.1"/>
    </source>
</evidence>
<feature type="compositionally biased region" description="Basic and acidic residues" evidence="10">
    <location>
        <begin position="571"/>
        <end position="584"/>
    </location>
</feature>
<keyword evidence="4" id="KW-0677">Repeat</keyword>
<feature type="domain" description="Fibronectin type-III" evidence="14">
    <location>
        <begin position="488"/>
        <end position="582"/>
    </location>
</feature>
<dbReference type="GO" id="GO:0070593">
    <property type="term" value="P:dendrite self-avoidance"/>
    <property type="evidence" value="ECO:0007669"/>
    <property type="project" value="TreeGrafter"/>
</dbReference>
<dbReference type="FunFam" id="2.60.40.10:FF:000017">
    <property type="entry name" value="Down syndrome cell adhesion molecule b"/>
    <property type="match status" value="1"/>
</dbReference>
<dbReference type="PROSITE" id="PS50835">
    <property type="entry name" value="IG_LIKE"/>
    <property type="match status" value="5"/>
</dbReference>
<feature type="domain" description="Ig-like" evidence="13">
    <location>
        <begin position="298"/>
        <end position="383"/>
    </location>
</feature>
<evidence type="ECO:0000256" key="10">
    <source>
        <dbReference type="SAM" id="MobiDB-lite"/>
    </source>
</evidence>
<dbReference type="AlphaFoldDB" id="A0AAJ7WIS7"/>
<dbReference type="RefSeq" id="XP_028968505.1">
    <property type="nucleotide sequence ID" value="XM_029112672.1"/>
</dbReference>
<evidence type="ECO:0000256" key="9">
    <source>
        <dbReference type="ARBA" id="ARBA00023319"/>
    </source>
</evidence>
<dbReference type="PANTHER" id="PTHR10075">
    <property type="entry name" value="BASIGIN RELATED"/>
    <property type="match status" value="1"/>
</dbReference>
<dbReference type="InterPro" id="IPR036179">
    <property type="entry name" value="Ig-like_dom_sf"/>
</dbReference>
<keyword evidence="2 11" id="KW-0812">Transmembrane</keyword>
<evidence type="ECO:0000256" key="6">
    <source>
        <dbReference type="ARBA" id="ARBA00022989"/>
    </source>
</evidence>
<dbReference type="InterPro" id="IPR003961">
    <property type="entry name" value="FN3_dom"/>
</dbReference>
<evidence type="ECO:0000256" key="5">
    <source>
        <dbReference type="ARBA" id="ARBA00022889"/>
    </source>
</evidence>
<dbReference type="InterPro" id="IPR036116">
    <property type="entry name" value="FN3_sf"/>
</dbReference>
<feature type="chain" id="PRO_5042467545" evidence="12">
    <location>
        <begin position="18"/>
        <end position="949"/>
    </location>
</feature>
<feature type="domain" description="Ig-like" evidence="13">
    <location>
        <begin position="204"/>
        <end position="294"/>
    </location>
</feature>
<evidence type="ECO:0000259" key="14">
    <source>
        <dbReference type="PROSITE" id="PS50853"/>
    </source>
</evidence>
<evidence type="ECO:0000256" key="8">
    <source>
        <dbReference type="ARBA" id="ARBA00023157"/>
    </source>
</evidence>
<dbReference type="GO" id="GO:0007411">
    <property type="term" value="P:axon guidance"/>
    <property type="evidence" value="ECO:0007669"/>
    <property type="project" value="TreeGrafter"/>
</dbReference>
<evidence type="ECO:0000256" key="4">
    <source>
        <dbReference type="ARBA" id="ARBA00022737"/>
    </source>
</evidence>
<dbReference type="SUPFAM" id="SSF48726">
    <property type="entry name" value="Immunoglobulin"/>
    <property type="match status" value="5"/>
</dbReference>
<dbReference type="SMART" id="SM00409">
    <property type="entry name" value="IG"/>
    <property type="match status" value="5"/>
</dbReference>
<dbReference type="GO" id="GO:0030424">
    <property type="term" value="C:axon"/>
    <property type="evidence" value="ECO:0007669"/>
    <property type="project" value="TreeGrafter"/>
</dbReference>
<dbReference type="PROSITE" id="PS50853">
    <property type="entry name" value="FN3"/>
    <property type="match status" value="3"/>
</dbReference>
<feature type="domain" description="Ig-like" evidence="13">
    <location>
        <begin position="114"/>
        <end position="198"/>
    </location>
</feature>
<keyword evidence="3 12" id="KW-0732">Signal</keyword>
<dbReference type="FunFam" id="2.60.40.10:FF:000107">
    <property type="entry name" value="Myosin, light chain kinase a"/>
    <property type="match status" value="2"/>
</dbReference>
<dbReference type="GO" id="GO:0098632">
    <property type="term" value="F:cell-cell adhesion mediator activity"/>
    <property type="evidence" value="ECO:0007669"/>
    <property type="project" value="TreeGrafter"/>
</dbReference>
<feature type="domain" description="Ig-like" evidence="13">
    <location>
        <begin position="20"/>
        <end position="112"/>
    </location>
</feature>
<accession>A0AAJ7WIS7</accession>
<keyword evidence="15" id="KW-1185">Reference proteome</keyword>
<evidence type="ECO:0000256" key="2">
    <source>
        <dbReference type="ARBA" id="ARBA00022692"/>
    </source>
</evidence>
<keyword evidence="6 11" id="KW-1133">Transmembrane helix</keyword>
<dbReference type="InterPro" id="IPR007110">
    <property type="entry name" value="Ig-like_dom"/>
</dbReference>
<dbReference type="FunFam" id="2.60.40.10:FF:000719">
    <property type="entry name" value="nephrin isoform X1"/>
    <property type="match status" value="1"/>
</dbReference>
<dbReference type="SUPFAM" id="SSF49265">
    <property type="entry name" value="Fibronectin type III"/>
    <property type="match status" value="2"/>
</dbReference>
<keyword evidence="8" id="KW-1015">Disulfide bond</keyword>
<feature type="domain" description="Ig-like" evidence="13">
    <location>
        <begin position="387"/>
        <end position="481"/>
    </location>
</feature>
<keyword evidence="5" id="KW-0130">Cell adhesion</keyword>
<dbReference type="GeneID" id="100909322"/>
<feature type="domain" description="Fibronectin type-III" evidence="14">
    <location>
        <begin position="687"/>
        <end position="779"/>
    </location>
</feature>
<evidence type="ECO:0000256" key="7">
    <source>
        <dbReference type="ARBA" id="ARBA00023136"/>
    </source>
</evidence>
<dbReference type="SMART" id="SM00060">
    <property type="entry name" value="FN3"/>
    <property type="match status" value="3"/>
</dbReference>
<gene>
    <name evidence="16" type="primary">LOC100909322</name>
</gene>
<dbReference type="GO" id="GO:0007156">
    <property type="term" value="P:homophilic cell adhesion via plasma membrane adhesion molecules"/>
    <property type="evidence" value="ECO:0007669"/>
    <property type="project" value="TreeGrafter"/>
</dbReference>
<evidence type="ECO:0000259" key="13">
    <source>
        <dbReference type="PROSITE" id="PS50835"/>
    </source>
</evidence>
<dbReference type="PRINTS" id="PR00014">
    <property type="entry name" value="FNTYPEIII"/>
</dbReference>
<dbReference type="GO" id="GO:0005886">
    <property type="term" value="C:plasma membrane"/>
    <property type="evidence" value="ECO:0007669"/>
    <property type="project" value="TreeGrafter"/>
</dbReference>
<dbReference type="CDD" id="cd00096">
    <property type="entry name" value="Ig"/>
    <property type="match status" value="3"/>
</dbReference>
<feature type="region of interest" description="Disordered" evidence="10">
    <location>
        <begin position="571"/>
        <end position="591"/>
    </location>
</feature>
<dbReference type="CDD" id="cd00063">
    <property type="entry name" value="FN3"/>
    <property type="match status" value="3"/>
</dbReference>
<organism evidence="15 16">
    <name type="scientific">Galendromus occidentalis</name>
    <name type="common">western predatory mite</name>
    <dbReference type="NCBI Taxonomy" id="34638"/>
    <lineage>
        <taxon>Eukaryota</taxon>
        <taxon>Metazoa</taxon>
        <taxon>Ecdysozoa</taxon>
        <taxon>Arthropoda</taxon>
        <taxon>Chelicerata</taxon>
        <taxon>Arachnida</taxon>
        <taxon>Acari</taxon>
        <taxon>Parasitiformes</taxon>
        <taxon>Mesostigmata</taxon>
        <taxon>Gamasina</taxon>
        <taxon>Phytoseioidea</taxon>
        <taxon>Phytoseiidae</taxon>
        <taxon>Typhlodrominae</taxon>
        <taxon>Galendromus</taxon>
    </lineage>
</organism>
<feature type="domain" description="Fibronectin type-III" evidence="14">
    <location>
        <begin position="587"/>
        <end position="685"/>
    </location>
</feature>
<dbReference type="InterPro" id="IPR003599">
    <property type="entry name" value="Ig_sub"/>
</dbReference>
<dbReference type="Pfam" id="PF00041">
    <property type="entry name" value="fn3"/>
    <property type="match status" value="3"/>
</dbReference>
<dbReference type="InterPro" id="IPR013098">
    <property type="entry name" value="Ig_I-set"/>
</dbReference>
<evidence type="ECO:0000256" key="12">
    <source>
        <dbReference type="SAM" id="SignalP"/>
    </source>
</evidence>
<feature type="signal peptide" evidence="12">
    <location>
        <begin position="1"/>
        <end position="17"/>
    </location>
</feature>
<dbReference type="FunFam" id="2.60.40.10:FF:000028">
    <property type="entry name" value="Neuronal cell adhesion molecule"/>
    <property type="match status" value="1"/>
</dbReference>
<dbReference type="SMART" id="SM00408">
    <property type="entry name" value="IGc2"/>
    <property type="match status" value="5"/>
</dbReference>
<dbReference type="PANTHER" id="PTHR10075:SF100">
    <property type="entry name" value="FASCICLIN-2"/>
    <property type="match status" value="1"/>
</dbReference>